<evidence type="ECO:0000256" key="6">
    <source>
        <dbReference type="SAM" id="Phobius"/>
    </source>
</evidence>
<feature type="domain" description="Sugar phosphate transporter" evidence="7">
    <location>
        <begin position="74"/>
        <end position="348"/>
    </location>
</feature>
<feature type="transmembrane region" description="Helical" evidence="6">
    <location>
        <begin position="128"/>
        <end position="146"/>
    </location>
</feature>
<keyword evidence="3 6" id="KW-1133">Transmembrane helix</keyword>
<feature type="transmembrane region" description="Helical" evidence="6">
    <location>
        <begin position="181"/>
        <end position="200"/>
    </location>
</feature>
<dbReference type="InterPro" id="IPR008011">
    <property type="entry name" value="Complex1_LYR_dom"/>
</dbReference>
<evidence type="ECO:0000256" key="5">
    <source>
        <dbReference type="ARBA" id="ARBA00025757"/>
    </source>
</evidence>
<gene>
    <name evidence="9" type="ORF">WJX81_008360</name>
</gene>
<keyword evidence="2 6" id="KW-0812">Transmembrane</keyword>
<comment type="similarity">
    <text evidence="5">Belongs to the complex I LYR family. LYRM9 subfamily.</text>
</comment>
<dbReference type="CDD" id="cd20269">
    <property type="entry name" value="Complex1_LYR_LYRM9"/>
    <property type="match status" value="1"/>
</dbReference>
<evidence type="ECO:0000256" key="1">
    <source>
        <dbReference type="ARBA" id="ARBA00004141"/>
    </source>
</evidence>
<feature type="transmembrane region" description="Helical" evidence="6">
    <location>
        <begin position="206"/>
        <end position="230"/>
    </location>
</feature>
<feature type="domain" description="Complex 1 LYR protein" evidence="8">
    <location>
        <begin position="5"/>
        <end position="58"/>
    </location>
</feature>
<dbReference type="InterPro" id="IPR045291">
    <property type="entry name" value="Complex1_LYR_LYRM9"/>
</dbReference>
<name>A0AAW1SJZ1_9CHLO</name>
<keyword evidence="4 6" id="KW-0472">Membrane</keyword>
<evidence type="ECO:0008006" key="11">
    <source>
        <dbReference type="Google" id="ProtNLM"/>
    </source>
</evidence>
<dbReference type="Pfam" id="PF05347">
    <property type="entry name" value="Complex1_LYR"/>
    <property type="match status" value="1"/>
</dbReference>
<feature type="transmembrane region" description="Helical" evidence="6">
    <location>
        <begin position="86"/>
        <end position="108"/>
    </location>
</feature>
<feature type="transmembrane region" description="Helical" evidence="6">
    <location>
        <begin position="281"/>
        <end position="299"/>
    </location>
</feature>
<evidence type="ECO:0000313" key="10">
    <source>
        <dbReference type="Proteomes" id="UP001445335"/>
    </source>
</evidence>
<dbReference type="AlphaFoldDB" id="A0AAW1SJZ1"/>
<accession>A0AAW1SJZ1</accession>
<evidence type="ECO:0000259" key="7">
    <source>
        <dbReference type="Pfam" id="PF03151"/>
    </source>
</evidence>
<reference evidence="9 10" key="1">
    <citation type="journal article" date="2024" name="Nat. Commun.">
        <title>Phylogenomics reveals the evolutionary origins of lichenization in chlorophyte algae.</title>
        <authorList>
            <person name="Puginier C."/>
            <person name="Libourel C."/>
            <person name="Otte J."/>
            <person name="Skaloud P."/>
            <person name="Haon M."/>
            <person name="Grisel S."/>
            <person name="Petersen M."/>
            <person name="Berrin J.G."/>
            <person name="Delaux P.M."/>
            <person name="Dal Grande F."/>
            <person name="Keller J."/>
        </authorList>
    </citation>
    <scope>NUCLEOTIDE SEQUENCE [LARGE SCALE GENOMIC DNA]</scope>
    <source>
        <strain evidence="9 10">SAG 245.80</strain>
    </source>
</reference>
<feature type="transmembrane region" description="Helical" evidence="6">
    <location>
        <begin position="331"/>
        <end position="348"/>
    </location>
</feature>
<comment type="caution">
    <text evidence="9">The sequence shown here is derived from an EMBL/GenBank/DDBJ whole genome shotgun (WGS) entry which is preliminary data.</text>
</comment>
<evidence type="ECO:0000259" key="8">
    <source>
        <dbReference type="Pfam" id="PF05347"/>
    </source>
</evidence>
<proteinExistence type="inferred from homology"/>
<dbReference type="InterPro" id="IPR050186">
    <property type="entry name" value="TPT_transporter"/>
</dbReference>
<feature type="transmembrane region" description="Helical" evidence="6">
    <location>
        <begin position="152"/>
        <end position="174"/>
    </location>
</feature>
<dbReference type="Pfam" id="PF03151">
    <property type="entry name" value="TPT"/>
    <property type="match status" value="1"/>
</dbReference>
<evidence type="ECO:0000256" key="3">
    <source>
        <dbReference type="ARBA" id="ARBA00022989"/>
    </source>
</evidence>
<comment type="subcellular location">
    <subcellularLocation>
        <location evidence="1">Membrane</location>
        <topology evidence="1">Multi-pass membrane protein</topology>
    </subcellularLocation>
</comment>
<keyword evidence="10" id="KW-1185">Reference proteome</keyword>
<feature type="transmembrane region" description="Helical" evidence="6">
    <location>
        <begin position="242"/>
        <end position="261"/>
    </location>
</feature>
<evidence type="ECO:0000256" key="2">
    <source>
        <dbReference type="ARBA" id="ARBA00022692"/>
    </source>
</evidence>
<sequence length="372" mass="40529">MSSPALSLYRELWRKIRLLPRDTQQYYQRFVKESFINHEDEGPERLDQIVSRAKEDAQWVLKKYGKTKEGNAIIVVNKRLLVDEGFAYPLTLTGLSQFVSALGGWLVAQLGWMKLGPRPSWHVFATRLLPVVAFTAGSLYFGNVAYLSLSVAFIQILKVLTPAITLTVCWAAGLERLTQPLVLSVALISAGTGAATLYETGGGTGFAWAGFACFTFSALLEALRVVYIQLLLGRFKFNTLEVLVYMSPACGALLLACAAVWERDALLPSRGLAVAARNPLGFTAALCMGFFVNLTTAYAIQMTSSLTFKVFGCIKNTLVVGLGVAMGDRVAPAQLAGYAISVSGFALYTRAKMLQARGAALKPPRRLHKKAL</sequence>
<dbReference type="GO" id="GO:0016020">
    <property type="term" value="C:membrane"/>
    <property type="evidence" value="ECO:0007669"/>
    <property type="project" value="UniProtKB-SubCell"/>
</dbReference>
<dbReference type="PANTHER" id="PTHR11132">
    <property type="entry name" value="SOLUTE CARRIER FAMILY 35"/>
    <property type="match status" value="1"/>
</dbReference>
<protein>
    <recommendedName>
        <fullName evidence="11">Sugar phosphate transporter domain-containing protein</fullName>
    </recommendedName>
</protein>
<organism evidence="9 10">
    <name type="scientific">Elliptochloris bilobata</name>
    <dbReference type="NCBI Taxonomy" id="381761"/>
    <lineage>
        <taxon>Eukaryota</taxon>
        <taxon>Viridiplantae</taxon>
        <taxon>Chlorophyta</taxon>
        <taxon>core chlorophytes</taxon>
        <taxon>Trebouxiophyceae</taxon>
        <taxon>Trebouxiophyceae incertae sedis</taxon>
        <taxon>Elliptochloris clade</taxon>
        <taxon>Elliptochloris</taxon>
    </lineage>
</organism>
<dbReference type="EMBL" id="JALJOU010000002">
    <property type="protein sequence ID" value="KAK9846011.1"/>
    <property type="molecule type" value="Genomic_DNA"/>
</dbReference>
<dbReference type="Proteomes" id="UP001445335">
    <property type="component" value="Unassembled WGS sequence"/>
</dbReference>
<evidence type="ECO:0000256" key="4">
    <source>
        <dbReference type="ARBA" id="ARBA00023136"/>
    </source>
</evidence>
<dbReference type="InterPro" id="IPR004853">
    <property type="entry name" value="Sugar_P_trans_dom"/>
</dbReference>
<evidence type="ECO:0000313" key="9">
    <source>
        <dbReference type="EMBL" id="KAK9846011.1"/>
    </source>
</evidence>